<dbReference type="Gene3D" id="3.90.550.10">
    <property type="entry name" value="Spore Coat Polysaccharide Biosynthesis Protein SpsA, Chain A"/>
    <property type="match status" value="1"/>
</dbReference>
<dbReference type="OrthoDB" id="532420at2759"/>
<dbReference type="SUPFAM" id="SSF53448">
    <property type="entry name" value="Nucleotide-diphospho-sugar transferases"/>
    <property type="match status" value="1"/>
</dbReference>
<organism evidence="2 3">
    <name type="scientific">Oesophagostomum dentatum</name>
    <name type="common">Nodular worm</name>
    <dbReference type="NCBI Taxonomy" id="61180"/>
    <lineage>
        <taxon>Eukaryota</taxon>
        <taxon>Metazoa</taxon>
        <taxon>Ecdysozoa</taxon>
        <taxon>Nematoda</taxon>
        <taxon>Chromadorea</taxon>
        <taxon>Rhabditida</taxon>
        <taxon>Rhabditina</taxon>
        <taxon>Rhabditomorpha</taxon>
        <taxon>Strongyloidea</taxon>
        <taxon>Strongylidae</taxon>
        <taxon>Oesophagostomum</taxon>
    </lineage>
</organism>
<dbReference type="PANTHER" id="PTHR11952">
    <property type="entry name" value="UDP- GLUCOSE PYROPHOSPHORYLASE"/>
    <property type="match status" value="1"/>
</dbReference>
<comment type="similarity">
    <text evidence="1">Belongs to the UDPGP type 1 family.</text>
</comment>
<keyword evidence="3" id="KW-1185">Reference proteome</keyword>
<evidence type="ECO:0000313" key="3">
    <source>
        <dbReference type="Proteomes" id="UP000053660"/>
    </source>
</evidence>
<dbReference type="AlphaFoldDB" id="A0A0B1RWM1"/>
<accession>A0A0B1RWM1</accession>
<reference evidence="2 3" key="1">
    <citation type="submission" date="2014-03" db="EMBL/GenBank/DDBJ databases">
        <title>Draft genome of the hookworm Oesophagostomum dentatum.</title>
        <authorList>
            <person name="Mitreva M."/>
        </authorList>
    </citation>
    <scope>NUCLEOTIDE SEQUENCE [LARGE SCALE GENOMIC DNA]</scope>
    <source>
        <strain evidence="2 3">OD-Hann</strain>
    </source>
</reference>
<name>A0A0B1RWM1_OESDE</name>
<dbReference type="EMBL" id="KN612730">
    <property type="protein sequence ID" value="KHJ75455.1"/>
    <property type="molecule type" value="Genomic_DNA"/>
</dbReference>
<sequence>MYSMEFLESFCNPSFHLPYHRASKKIPHIAADGSLVKPTTPNGIKLEQFVFDVFERSKNFYIWEVEREDEFSPLKNAESAGKDCLSTCRRDLALLNKKWLKAAGAKVSAEPVYLNSALSYCGEGLERYKDQEVTGPLIQ</sequence>
<dbReference type="Proteomes" id="UP000053660">
    <property type="component" value="Unassembled WGS sequence"/>
</dbReference>
<dbReference type="InterPro" id="IPR039741">
    <property type="entry name" value="UDP-sugar_pyrophosphorylase"/>
</dbReference>
<protein>
    <submittedName>
        <fullName evidence="2">Uncharacterized protein</fullName>
    </submittedName>
</protein>
<dbReference type="PANTHER" id="PTHR11952:SF2">
    <property type="entry name" value="LD24639P"/>
    <property type="match status" value="1"/>
</dbReference>
<dbReference type="InterPro" id="IPR029044">
    <property type="entry name" value="Nucleotide-diphossugar_trans"/>
</dbReference>
<evidence type="ECO:0000256" key="1">
    <source>
        <dbReference type="ARBA" id="ARBA00010401"/>
    </source>
</evidence>
<proteinExistence type="inferred from homology"/>
<evidence type="ECO:0000313" key="2">
    <source>
        <dbReference type="EMBL" id="KHJ75455.1"/>
    </source>
</evidence>
<gene>
    <name evidence="2" type="ORF">OESDEN_24929</name>
</gene>